<evidence type="ECO:0000313" key="2">
    <source>
        <dbReference type="EMBL" id="MBD3586369.1"/>
    </source>
</evidence>
<dbReference type="PANTHER" id="PTHR30615:SF8">
    <property type="entry name" value="UPF0047 PROTEIN C4A8.02C"/>
    <property type="match status" value="1"/>
</dbReference>
<dbReference type="EMBL" id="JABBXD010000006">
    <property type="protein sequence ID" value="MBD3586369.1"/>
    <property type="molecule type" value="Genomic_DNA"/>
</dbReference>
<dbReference type="Pfam" id="PF01894">
    <property type="entry name" value="YjbQ"/>
    <property type="match status" value="1"/>
</dbReference>
<dbReference type="InterPro" id="IPR035917">
    <property type="entry name" value="YjbQ-like_sf"/>
</dbReference>
<evidence type="ECO:0000256" key="1">
    <source>
        <dbReference type="ARBA" id="ARBA00005534"/>
    </source>
</evidence>
<keyword evidence="3" id="KW-1185">Reference proteome</keyword>
<dbReference type="Gene3D" id="2.60.120.460">
    <property type="entry name" value="YjbQ-like"/>
    <property type="match status" value="1"/>
</dbReference>
<accession>A0ABR8LQK9</accession>
<protein>
    <submittedName>
        <fullName evidence="2">YjbQ family protein</fullName>
    </submittedName>
</protein>
<evidence type="ECO:0000313" key="3">
    <source>
        <dbReference type="Proteomes" id="UP000624419"/>
    </source>
</evidence>
<name>A0ABR8LQK9_9ALTE</name>
<organism evidence="2 3">
    <name type="scientific">Salinimonas profundi</name>
    <dbReference type="NCBI Taxonomy" id="2729140"/>
    <lineage>
        <taxon>Bacteria</taxon>
        <taxon>Pseudomonadati</taxon>
        <taxon>Pseudomonadota</taxon>
        <taxon>Gammaproteobacteria</taxon>
        <taxon>Alteromonadales</taxon>
        <taxon>Alteromonadaceae</taxon>
        <taxon>Alteromonas/Salinimonas group</taxon>
        <taxon>Salinimonas</taxon>
    </lineage>
</organism>
<dbReference type="InterPro" id="IPR001602">
    <property type="entry name" value="UPF0047_YjbQ-like"/>
</dbReference>
<sequence length="155" mass="17500">MKVWHIWKSVLTNSYWHSEIITLQPLTRGFHLVTDEIKDAIPQIKDLEAGLLHLWLQHTSAGLTINENADPSVRTDLEAWFNHTVKEDTPYFTHTFEGSDDMPAHIKSSLLGCEVTIPIANGKLQLGTWQGIILAEHRNNGGSRRIVATLQGKVR</sequence>
<gene>
    <name evidence="2" type="ORF">HHX48_11525</name>
</gene>
<reference evidence="2 3" key="1">
    <citation type="submission" date="2020-04" db="EMBL/GenBank/DDBJ databases">
        <title>Salinimonas sp. HHU 13199.</title>
        <authorList>
            <person name="Cui X."/>
            <person name="Zhang D."/>
        </authorList>
    </citation>
    <scope>NUCLEOTIDE SEQUENCE [LARGE SCALE GENOMIC DNA]</scope>
    <source>
        <strain evidence="2 3">HHU 13199</strain>
    </source>
</reference>
<dbReference type="SUPFAM" id="SSF111038">
    <property type="entry name" value="YjbQ-like"/>
    <property type="match status" value="1"/>
</dbReference>
<proteinExistence type="inferred from homology"/>
<comment type="similarity">
    <text evidence="1">Belongs to the UPF0047 family.</text>
</comment>
<dbReference type="PANTHER" id="PTHR30615">
    <property type="entry name" value="UNCHARACTERIZED PROTEIN YJBQ-RELATED"/>
    <property type="match status" value="1"/>
</dbReference>
<dbReference type="Proteomes" id="UP000624419">
    <property type="component" value="Unassembled WGS sequence"/>
</dbReference>
<dbReference type="PIRSF" id="PIRSF004681">
    <property type="entry name" value="UCP004681"/>
    <property type="match status" value="1"/>
</dbReference>
<comment type="caution">
    <text evidence="2">The sequence shown here is derived from an EMBL/GenBank/DDBJ whole genome shotgun (WGS) entry which is preliminary data.</text>
</comment>
<dbReference type="NCBIfam" id="TIGR00149">
    <property type="entry name" value="TIGR00149_YjbQ"/>
    <property type="match status" value="1"/>
</dbReference>